<dbReference type="PANTHER" id="PTHR48207">
    <property type="entry name" value="SUCCINATE--HYDROXYMETHYLGLUTARATE COA-TRANSFERASE"/>
    <property type="match status" value="1"/>
</dbReference>
<dbReference type="InterPro" id="IPR023606">
    <property type="entry name" value="CoA-Trfase_III_dom_1_sf"/>
</dbReference>
<dbReference type="InterPro" id="IPR003673">
    <property type="entry name" value="CoA-Trfase_fam_III"/>
</dbReference>
<organism evidence="2 3">
    <name type="scientific">Acidianus brierleyi</name>
    <dbReference type="NCBI Taxonomy" id="41673"/>
    <lineage>
        <taxon>Archaea</taxon>
        <taxon>Thermoproteota</taxon>
        <taxon>Thermoprotei</taxon>
        <taxon>Sulfolobales</taxon>
        <taxon>Sulfolobaceae</taxon>
        <taxon>Acidianus</taxon>
    </lineage>
</organism>
<reference evidence="2 3" key="1">
    <citation type="submission" date="2018-05" db="EMBL/GenBank/DDBJ databases">
        <title>Complete Genome Sequences of Extremely Thermoacidophilic, Metal-Mobilizing Type-Strain Members of the Archaeal Family Sulfolobaceae: Acidianus brierleyi DSM-1651T, Acidianus sulfidivorans DSM-18786T, Metallosphaera hakonensis DSM-7519T, and Metallosphaera prunae DSM-10039T.</title>
        <authorList>
            <person name="Counts J.A."/>
            <person name="Kelly R.M."/>
        </authorList>
    </citation>
    <scope>NUCLEOTIDE SEQUENCE [LARGE SCALE GENOMIC DNA]</scope>
    <source>
        <strain evidence="2 3">DSM 1651</strain>
    </source>
</reference>
<dbReference type="Pfam" id="PF02515">
    <property type="entry name" value="CoA_transf_3"/>
    <property type="match status" value="1"/>
</dbReference>
<dbReference type="PANTHER" id="PTHR48207:SF3">
    <property type="entry name" value="SUCCINATE--HYDROXYMETHYLGLUTARATE COA-TRANSFERASE"/>
    <property type="match status" value="1"/>
</dbReference>
<gene>
    <name evidence="2" type="ORF">DFR85_15460</name>
</gene>
<dbReference type="Gene3D" id="3.30.1540.10">
    <property type="entry name" value="formyl-coa transferase, domain 3"/>
    <property type="match status" value="1"/>
</dbReference>
<dbReference type="OrthoDB" id="28444at2157"/>
<dbReference type="GeneID" id="36833582"/>
<keyword evidence="1" id="KW-0808">Transferase</keyword>
<evidence type="ECO:0000313" key="3">
    <source>
        <dbReference type="Proteomes" id="UP000248044"/>
    </source>
</evidence>
<protein>
    <submittedName>
        <fullName evidence="2">Carnitine dehydratase</fullName>
    </submittedName>
</protein>
<dbReference type="Proteomes" id="UP000248044">
    <property type="component" value="Chromosome"/>
</dbReference>
<dbReference type="RefSeq" id="WP_110271645.1">
    <property type="nucleotide sequence ID" value="NZ_CP029289.2"/>
</dbReference>
<dbReference type="EMBL" id="CP029289">
    <property type="protein sequence ID" value="AWR95767.1"/>
    <property type="molecule type" value="Genomic_DNA"/>
</dbReference>
<proteinExistence type="predicted"/>
<dbReference type="SUPFAM" id="SSF89796">
    <property type="entry name" value="CoA-transferase family III (CaiB/BaiF)"/>
    <property type="match status" value="1"/>
</dbReference>
<dbReference type="AlphaFoldDB" id="A0A2U9IIB3"/>
<keyword evidence="3" id="KW-1185">Reference proteome</keyword>
<evidence type="ECO:0000256" key="1">
    <source>
        <dbReference type="ARBA" id="ARBA00022679"/>
    </source>
</evidence>
<name>A0A2U9IIB3_9CREN</name>
<dbReference type="GO" id="GO:0008410">
    <property type="term" value="F:CoA-transferase activity"/>
    <property type="evidence" value="ECO:0007669"/>
    <property type="project" value="TreeGrafter"/>
</dbReference>
<accession>A0A2U9IIB3</accession>
<evidence type="ECO:0000313" key="2">
    <source>
        <dbReference type="EMBL" id="AWR95767.1"/>
    </source>
</evidence>
<dbReference type="InterPro" id="IPR050483">
    <property type="entry name" value="CoA-transferase_III_domain"/>
</dbReference>
<dbReference type="InterPro" id="IPR044855">
    <property type="entry name" value="CoA-Trfase_III_dom3_sf"/>
</dbReference>
<sequence>MYRAIEIGHIISAPYAGEILAHLGLDVIKIEPIQGDPTRIDDIMGDSMFLFNNRGKKSIAIDLKKNKGKEILLRLIRESNVLIENLSPNTMDKLGFSDNVIFSVNPSLVYCSIKGYPKGKYENSPAFGTIIEAVSGIMEANGKARLPASITDMNASTYCVITILWALLTKKPGHYRINIVQADLAWLGYYLIAYQKYGKIFEGGKDELPFWSPYELFVSSEGKEFYLAVNDNNKWIRLCKAIGMENLLNDNMFKNNADRVGNRDILHKILQDKFSKMKINDIVKLLRENDIPVSEVNSIPNLINSELVEWEKLNNILIPKLPLIGSLEGKREPKVGENTREILSNLGYSDEEIENMSKEYVIYFPS</sequence>
<dbReference type="KEGG" id="abri:DFR85_15460"/>
<dbReference type="Gene3D" id="3.40.50.10540">
    <property type="entry name" value="Crotonobetainyl-coa:carnitine coa-transferase, domain 1"/>
    <property type="match status" value="1"/>
</dbReference>